<sequence>MNTIQVDIVSAEKEIFSGEAQMVFAPAVMGEVGISPGHAPLVTKMTPGEVRVKDSNGNELAFYVSGGLLEVQPRIITVLSDTAERAEDLDEAAILKAKEEAEKALHEKDSKIDYAKAQIALAEAAAQLQTLQRLRKRSGR</sequence>
<dbReference type="CDD" id="cd12152">
    <property type="entry name" value="F1-ATPase_delta"/>
    <property type="match status" value="1"/>
</dbReference>
<dbReference type="GO" id="GO:0046933">
    <property type="term" value="F:proton-transporting ATP synthase activity, rotational mechanism"/>
    <property type="evidence" value="ECO:0007669"/>
    <property type="project" value="InterPro"/>
</dbReference>
<evidence type="ECO:0000256" key="7">
    <source>
        <dbReference type="ARBA" id="ARBA00023196"/>
    </source>
</evidence>
<dbReference type="GO" id="GO:0005886">
    <property type="term" value="C:plasma membrane"/>
    <property type="evidence" value="ECO:0007669"/>
    <property type="project" value="UniProtKB-SubCell"/>
</dbReference>
<evidence type="ECO:0000256" key="4">
    <source>
        <dbReference type="ARBA" id="ARBA00022475"/>
    </source>
</evidence>
<reference evidence="12" key="1">
    <citation type="submission" date="2018-05" db="EMBL/GenBank/DDBJ databases">
        <authorList>
            <person name="Lanie J.A."/>
            <person name="Ng W.-L."/>
            <person name="Kazmierczak K.M."/>
            <person name="Andrzejewski T.M."/>
            <person name="Davidsen T.M."/>
            <person name="Wayne K.J."/>
            <person name="Tettelin H."/>
            <person name="Glass J.I."/>
            <person name="Rusch D."/>
            <person name="Podicherti R."/>
            <person name="Tsui H.-C.T."/>
            <person name="Winkler M.E."/>
        </authorList>
    </citation>
    <scope>NUCLEOTIDE SEQUENCE</scope>
</reference>
<evidence type="ECO:0000313" key="12">
    <source>
        <dbReference type="EMBL" id="SVD94545.1"/>
    </source>
</evidence>
<evidence type="ECO:0000259" key="11">
    <source>
        <dbReference type="Pfam" id="PF02823"/>
    </source>
</evidence>
<keyword evidence="6" id="KW-0472">Membrane</keyword>
<dbReference type="InterPro" id="IPR001469">
    <property type="entry name" value="ATP_synth_F1_dsu/esu"/>
</dbReference>
<dbReference type="Gene3D" id="1.20.5.440">
    <property type="entry name" value="ATP synthase delta/epsilon subunit, C-terminal domain"/>
    <property type="match status" value="1"/>
</dbReference>
<proteinExistence type="inferred from homology"/>
<keyword evidence="5" id="KW-0406">Ion transport</keyword>
<keyword evidence="7" id="KW-0139">CF(1)</keyword>
<evidence type="ECO:0000256" key="3">
    <source>
        <dbReference type="ARBA" id="ARBA00022448"/>
    </source>
</evidence>
<dbReference type="Pfam" id="PF02823">
    <property type="entry name" value="ATP-synt_DE_N"/>
    <property type="match status" value="1"/>
</dbReference>
<feature type="coiled-coil region" evidence="9">
    <location>
        <begin position="98"/>
        <end position="134"/>
    </location>
</feature>
<protein>
    <recommendedName>
        <fullName evidence="13">ATP synthase F1 complex delta/epsilon subunit N-terminal domain-containing protein</fullName>
    </recommendedName>
</protein>
<dbReference type="InterPro" id="IPR020546">
    <property type="entry name" value="ATP_synth_F1_dsu/esu_N"/>
</dbReference>
<gene>
    <name evidence="12" type="ORF">METZ01_LOCUS447399</name>
</gene>
<dbReference type="AlphaFoldDB" id="A0A382ZHJ2"/>
<dbReference type="InterPro" id="IPR020547">
    <property type="entry name" value="ATP_synth_F1_esu_C"/>
</dbReference>
<keyword evidence="9" id="KW-0175">Coiled coil</keyword>
<dbReference type="PANTHER" id="PTHR13822">
    <property type="entry name" value="ATP SYNTHASE DELTA/EPSILON CHAIN"/>
    <property type="match status" value="1"/>
</dbReference>
<keyword evidence="8" id="KW-0066">ATP synthesis</keyword>
<comment type="subcellular location">
    <subcellularLocation>
        <location evidence="1">Cell membrane</location>
        <topology evidence="1">Peripheral membrane protein</topology>
    </subcellularLocation>
</comment>
<dbReference type="SUPFAM" id="SSF51344">
    <property type="entry name" value="Epsilon subunit of F1F0-ATP synthase N-terminal domain"/>
    <property type="match status" value="1"/>
</dbReference>
<comment type="similarity">
    <text evidence="2">Belongs to the ATPase epsilon chain family.</text>
</comment>
<evidence type="ECO:0000256" key="6">
    <source>
        <dbReference type="ARBA" id="ARBA00023136"/>
    </source>
</evidence>
<evidence type="ECO:0000256" key="1">
    <source>
        <dbReference type="ARBA" id="ARBA00004202"/>
    </source>
</evidence>
<dbReference type="EMBL" id="UINC01183676">
    <property type="protein sequence ID" value="SVD94545.1"/>
    <property type="molecule type" value="Genomic_DNA"/>
</dbReference>
<accession>A0A382ZHJ2</accession>
<dbReference type="NCBIfam" id="TIGR01216">
    <property type="entry name" value="ATP_synt_epsi"/>
    <property type="match status" value="1"/>
</dbReference>
<evidence type="ECO:0000256" key="8">
    <source>
        <dbReference type="ARBA" id="ARBA00023310"/>
    </source>
</evidence>
<evidence type="ECO:0008006" key="13">
    <source>
        <dbReference type="Google" id="ProtNLM"/>
    </source>
</evidence>
<dbReference type="SUPFAM" id="SSF46604">
    <property type="entry name" value="Epsilon subunit of F1F0-ATP synthase C-terminal domain"/>
    <property type="match status" value="1"/>
</dbReference>
<dbReference type="InterPro" id="IPR036771">
    <property type="entry name" value="ATPsynth_dsu/esu_N"/>
</dbReference>
<dbReference type="HAMAP" id="MF_00530">
    <property type="entry name" value="ATP_synth_epsil_bac"/>
    <property type="match status" value="1"/>
</dbReference>
<dbReference type="Gene3D" id="2.60.15.10">
    <property type="entry name" value="F0F1 ATP synthase delta/epsilon subunit, N-terminal"/>
    <property type="match status" value="1"/>
</dbReference>
<evidence type="ECO:0000256" key="5">
    <source>
        <dbReference type="ARBA" id="ARBA00023065"/>
    </source>
</evidence>
<dbReference type="FunFam" id="2.60.15.10:FF:000001">
    <property type="entry name" value="ATP synthase epsilon chain"/>
    <property type="match status" value="1"/>
</dbReference>
<dbReference type="PANTHER" id="PTHR13822:SF10">
    <property type="entry name" value="ATP SYNTHASE EPSILON CHAIN, CHLOROPLASTIC"/>
    <property type="match status" value="1"/>
</dbReference>
<dbReference type="GO" id="GO:0045259">
    <property type="term" value="C:proton-transporting ATP synthase complex"/>
    <property type="evidence" value="ECO:0007669"/>
    <property type="project" value="UniProtKB-KW"/>
</dbReference>
<feature type="domain" description="ATP synthase F1 complex delta/epsilon subunit N-terminal" evidence="11">
    <location>
        <begin position="4"/>
        <end position="83"/>
    </location>
</feature>
<dbReference type="InterPro" id="IPR036794">
    <property type="entry name" value="ATP_F1_dsu/esu_C_sf"/>
</dbReference>
<organism evidence="12">
    <name type="scientific">marine metagenome</name>
    <dbReference type="NCBI Taxonomy" id="408172"/>
    <lineage>
        <taxon>unclassified sequences</taxon>
        <taxon>metagenomes</taxon>
        <taxon>ecological metagenomes</taxon>
    </lineage>
</organism>
<dbReference type="Pfam" id="PF00401">
    <property type="entry name" value="ATP-synt_DE"/>
    <property type="match status" value="1"/>
</dbReference>
<evidence type="ECO:0000256" key="9">
    <source>
        <dbReference type="SAM" id="Coils"/>
    </source>
</evidence>
<keyword evidence="3" id="KW-0813">Transport</keyword>
<dbReference type="NCBIfam" id="NF009977">
    <property type="entry name" value="PRK13442.1"/>
    <property type="match status" value="1"/>
</dbReference>
<evidence type="ECO:0000256" key="2">
    <source>
        <dbReference type="ARBA" id="ARBA00005712"/>
    </source>
</evidence>
<evidence type="ECO:0000259" key="10">
    <source>
        <dbReference type="Pfam" id="PF00401"/>
    </source>
</evidence>
<feature type="domain" description="ATP synthase epsilon subunit C-terminal" evidence="10">
    <location>
        <begin position="87"/>
        <end position="131"/>
    </location>
</feature>
<dbReference type="NCBIfam" id="NF001847">
    <property type="entry name" value="PRK00571.1-4"/>
    <property type="match status" value="1"/>
</dbReference>
<keyword evidence="4" id="KW-1003">Cell membrane</keyword>
<name>A0A382ZHJ2_9ZZZZ</name>